<keyword evidence="1" id="KW-0472">Membrane</keyword>
<organism evidence="2 3">
    <name type="scientific">Mycobacterium bourgelatii</name>
    <dbReference type="NCBI Taxonomy" id="1273442"/>
    <lineage>
        <taxon>Bacteria</taxon>
        <taxon>Bacillati</taxon>
        <taxon>Actinomycetota</taxon>
        <taxon>Actinomycetes</taxon>
        <taxon>Mycobacteriales</taxon>
        <taxon>Mycobacteriaceae</taxon>
        <taxon>Mycobacterium</taxon>
    </lineage>
</organism>
<dbReference type="EMBL" id="BLKZ01000001">
    <property type="protein sequence ID" value="GFG90038.1"/>
    <property type="molecule type" value="Genomic_DNA"/>
</dbReference>
<keyword evidence="3" id="KW-1185">Reference proteome</keyword>
<feature type="transmembrane region" description="Helical" evidence="1">
    <location>
        <begin position="68"/>
        <end position="90"/>
    </location>
</feature>
<feature type="transmembrane region" description="Helical" evidence="1">
    <location>
        <begin position="37"/>
        <end position="56"/>
    </location>
</feature>
<dbReference type="Proteomes" id="UP000465360">
    <property type="component" value="Unassembled WGS sequence"/>
</dbReference>
<gene>
    <name evidence="2" type="ORF">MBOU_20800</name>
</gene>
<comment type="caution">
    <text evidence="2">The sequence shown here is derived from an EMBL/GenBank/DDBJ whole genome shotgun (WGS) entry which is preliminary data.</text>
</comment>
<evidence type="ECO:0000313" key="2">
    <source>
        <dbReference type="EMBL" id="GFG90038.1"/>
    </source>
</evidence>
<protein>
    <recommendedName>
        <fullName evidence="4">DUF4131 domain-containing protein</fullName>
    </recommendedName>
</protein>
<evidence type="ECO:0000313" key="3">
    <source>
        <dbReference type="Proteomes" id="UP000465360"/>
    </source>
</evidence>
<sequence>MFTRKSFAQTPLVVLLIASLSTNWVRPYLCLGPIDYVGMALGLVLAIAGVAWFFAFDGHRGTKLKVIIVMNVLIAVMSFIAGIFSLAPFLNAELDFGPEMTVMGTIHEIEYESTSRHSRPSRTVTTMVNGRVREASFTGRSFWDVAAVRNGGPVRLTVRPGFFGIPWIEKFSDP</sequence>
<accession>A0A7I9YN40</accession>
<evidence type="ECO:0000256" key="1">
    <source>
        <dbReference type="SAM" id="Phobius"/>
    </source>
</evidence>
<keyword evidence="1" id="KW-1133">Transmembrane helix</keyword>
<dbReference type="AlphaFoldDB" id="A0A7I9YN40"/>
<proteinExistence type="predicted"/>
<keyword evidence="1" id="KW-0812">Transmembrane</keyword>
<name>A0A7I9YN40_MYCBU</name>
<reference evidence="2 3" key="1">
    <citation type="journal article" date="2019" name="Emerg. Microbes Infect.">
        <title>Comprehensive subspecies identification of 175 nontuberculous mycobacteria species based on 7547 genomic profiles.</title>
        <authorList>
            <person name="Matsumoto Y."/>
            <person name="Kinjo T."/>
            <person name="Motooka D."/>
            <person name="Nabeya D."/>
            <person name="Jung N."/>
            <person name="Uechi K."/>
            <person name="Horii T."/>
            <person name="Iida T."/>
            <person name="Fujita J."/>
            <person name="Nakamura S."/>
        </authorList>
    </citation>
    <scope>NUCLEOTIDE SEQUENCE [LARGE SCALE GENOMIC DNA]</scope>
    <source>
        <strain evidence="2 3">JCM 30725</strain>
    </source>
</reference>
<evidence type="ECO:0008006" key="4">
    <source>
        <dbReference type="Google" id="ProtNLM"/>
    </source>
</evidence>